<dbReference type="AlphaFoldDB" id="T2KRD0"/>
<protein>
    <submittedName>
        <fullName evidence="1">Uncharacterized protein</fullName>
    </submittedName>
</protein>
<gene>
    <name evidence="1" type="ORF">BN863_28520</name>
</gene>
<accession>T2KRD0</accession>
<sequence>MEQDILLDDTDDLLIENGDFKIGDSLTQEVGIILRMNQGELKEDPLLGANLLKFINSSVDNNELQTKVKLHLQRDGKNYEDIKNYITLKSNTL</sequence>
<reference evidence="1 2" key="1">
    <citation type="journal article" date="2013" name="Appl. Environ. Microbiol.">
        <title>The genome of the alga-associated marine flavobacterium Formosa agariphila KMM 3901T reveals a broad potential for degradation of algal polysaccharides.</title>
        <authorList>
            <person name="Mann A.J."/>
            <person name="Hahnke R.L."/>
            <person name="Huang S."/>
            <person name="Werner J."/>
            <person name="Xing P."/>
            <person name="Barbeyron T."/>
            <person name="Huettel B."/>
            <person name="Stueber K."/>
            <person name="Reinhardt R."/>
            <person name="Harder J."/>
            <person name="Gloeckner F.O."/>
            <person name="Amann R.I."/>
            <person name="Teeling H."/>
        </authorList>
    </citation>
    <scope>NUCLEOTIDE SEQUENCE [LARGE SCALE GENOMIC DNA]</scope>
    <source>
        <strain evidence="2">DSM 15362 / KCTC 12365 / LMG 23005 / KMM 3901</strain>
    </source>
</reference>
<dbReference type="eggNOG" id="ENOG5033JUV">
    <property type="taxonomic scope" value="Bacteria"/>
</dbReference>
<evidence type="ECO:0000313" key="2">
    <source>
        <dbReference type="Proteomes" id="UP000016160"/>
    </source>
</evidence>
<dbReference type="OrthoDB" id="799440at2"/>
<dbReference type="STRING" id="1347342.BN863_28520"/>
<dbReference type="PATRIC" id="fig|1347342.6.peg.2871"/>
<keyword evidence="2" id="KW-1185">Reference proteome</keyword>
<proteinExistence type="predicted"/>
<organism evidence="1 2">
    <name type="scientific">Formosa agariphila (strain DSM 15362 / KCTC 12365 / LMG 23005 / KMM 3901 / M-2Alg 35-1)</name>
    <dbReference type="NCBI Taxonomy" id="1347342"/>
    <lineage>
        <taxon>Bacteria</taxon>
        <taxon>Pseudomonadati</taxon>
        <taxon>Bacteroidota</taxon>
        <taxon>Flavobacteriia</taxon>
        <taxon>Flavobacteriales</taxon>
        <taxon>Flavobacteriaceae</taxon>
        <taxon>Formosa</taxon>
    </lineage>
</organism>
<dbReference type="Proteomes" id="UP000016160">
    <property type="component" value="Chromosome"/>
</dbReference>
<name>T2KRD0_FORAG</name>
<dbReference type="HOGENOM" id="CLU_179938_0_0_10"/>
<evidence type="ECO:0000313" key="1">
    <source>
        <dbReference type="EMBL" id="CDF80564.1"/>
    </source>
</evidence>
<dbReference type="RefSeq" id="WP_038531816.1">
    <property type="nucleotide sequence ID" value="NZ_HG315671.1"/>
</dbReference>
<dbReference type="EMBL" id="HG315671">
    <property type="protein sequence ID" value="CDF80564.1"/>
    <property type="molecule type" value="Genomic_DNA"/>
</dbReference>